<evidence type="ECO:0000313" key="9">
    <source>
        <dbReference type="Proteomes" id="UP000023152"/>
    </source>
</evidence>
<evidence type="ECO:0000256" key="3">
    <source>
        <dbReference type="PROSITE-ProRule" id="PRU00283"/>
    </source>
</evidence>
<feature type="domain" description="Kinesin motor" evidence="7">
    <location>
        <begin position="1"/>
        <end position="304"/>
    </location>
</feature>
<dbReference type="GO" id="GO:0005524">
    <property type="term" value="F:ATP binding"/>
    <property type="evidence" value="ECO:0007669"/>
    <property type="project" value="UniProtKB-KW"/>
</dbReference>
<dbReference type="Proteomes" id="UP000023152">
    <property type="component" value="Unassembled WGS sequence"/>
</dbReference>
<protein>
    <recommendedName>
        <fullName evidence="4">Kinesin-like protein</fullName>
    </recommendedName>
</protein>
<dbReference type="PROSITE" id="PS00411">
    <property type="entry name" value="KINESIN_MOTOR_1"/>
    <property type="match status" value="1"/>
</dbReference>
<organism evidence="8 9">
    <name type="scientific">Reticulomyxa filosa</name>
    <dbReference type="NCBI Taxonomy" id="46433"/>
    <lineage>
        <taxon>Eukaryota</taxon>
        <taxon>Sar</taxon>
        <taxon>Rhizaria</taxon>
        <taxon>Retaria</taxon>
        <taxon>Foraminifera</taxon>
        <taxon>Monothalamids</taxon>
        <taxon>Reticulomyxidae</taxon>
        <taxon>Reticulomyxa</taxon>
    </lineage>
</organism>
<keyword evidence="1 4" id="KW-0547">Nucleotide-binding</keyword>
<dbReference type="PROSITE" id="PS50067">
    <property type="entry name" value="KINESIN_MOTOR_2"/>
    <property type="match status" value="1"/>
</dbReference>
<dbReference type="PANTHER" id="PTHR47972:SF28">
    <property type="entry name" value="KINESIN-LIKE PROTEIN KLP-3"/>
    <property type="match status" value="1"/>
</dbReference>
<evidence type="ECO:0000256" key="4">
    <source>
        <dbReference type="RuleBase" id="RU000394"/>
    </source>
</evidence>
<keyword evidence="4" id="KW-0505">Motor protein</keyword>
<reference evidence="8 9" key="1">
    <citation type="journal article" date="2013" name="Curr. Biol.">
        <title>The Genome of the Foraminiferan Reticulomyxa filosa.</title>
        <authorList>
            <person name="Glockner G."/>
            <person name="Hulsmann N."/>
            <person name="Schleicher M."/>
            <person name="Noegel A.A."/>
            <person name="Eichinger L."/>
            <person name="Gallinger C."/>
            <person name="Pawlowski J."/>
            <person name="Sierra R."/>
            <person name="Euteneuer U."/>
            <person name="Pillet L."/>
            <person name="Moustafa A."/>
            <person name="Platzer M."/>
            <person name="Groth M."/>
            <person name="Szafranski K."/>
            <person name="Schliwa M."/>
        </authorList>
    </citation>
    <scope>NUCLEOTIDE SEQUENCE [LARGE SCALE GENOMIC DNA]</scope>
</reference>
<comment type="caution">
    <text evidence="8">The sequence shown here is derived from an EMBL/GenBank/DDBJ whole genome shotgun (WGS) entry which is preliminary data.</text>
</comment>
<evidence type="ECO:0000313" key="8">
    <source>
        <dbReference type="EMBL" id="ETO30684.1"/>
    </source>
</evidence>
<dbReference type="InterPro" id="IPR027417">
    <property type="entry name" value="P-loop_NTPase"/>
</dbReference>
<evidence type="ECO:0000256" key="6">
    <source>
        <dbReference type="SAM" id="MobiDB-lite"/>
    </source>
</evidence>
<keyword evidence="4" id="KW-0493">Microtubule</keyword>
<comment type="caution">
    <text evidence="3">Lacks conserved residue(s) required for the propagation of feature annotation.</text>
</comment>
<dbReference type="GO" id="GO:0005874">
    <property type="term" value="C:microtubule"/>
    <property type="evidence" value="ECO:0007669"/>
    <property type="project" value="UniProtKB-KW"/>
</dbReference>
<dbReference type="InterPro" id="IPR001752">
    <property type="entry name" value="Kinesin_motor_dom"/>
</dbReference>
<dbReference type="PRINTS" id="PR00380">
    <property type="entry name" value="KINESINHEAVY"/>
</dbReference>
<dbReference type="OrthoDB" id="3176171at2759"/>
<dbReference type="Pfam" id="PF00225">
    <property type="entry name" value="Kinesin"/>
    <property type="match status" value="1"/>
</dbReference>
<evidence type="ECO:0000259" key="7">
    <source>
        <dbReference type="PROSITE" id="PS50067"/>
    </source>
</evidence>
<dbReference type="AlphaFoldDB" id="X6NXY0"/>
<dbReference type="EMBL" id="ASPP01005362">
    <property type="protein sequence ID" value="ETO30684.1"/>
    <property type="molecule type" value="Genomic_DNA"/>
</dbReference>
<dbReference type="InterPro" id="IPR027640">
    <property type="entry name" value="Kinesin-like_fam"/>
</dbReference>
<gene>
    <name evidence="8" type="ORF">RFI_06435</name>
</gene>
<feature type="region of interest" description="Disordered" evidence="6">
    <location>
        <begin position="437"/>
        <end position="464"/>
    </location>
</feature>
<accession>X6NXY0</accession>
<name>X6NXY0_RETFI</name>
<dbReference type="Gene3D" id="3.40.850.10">
    <property type="entry name" value="Kinesin motor domain"/>
    <property type="match status" value="1"/>
</dbReference>
<dbReference type="GO" id="GO:0003777">
    <property type="term" value="F:microtubule motor activity"/>
    <property type="evidence" value="ECO:0007669"/>
    <property type="project" value="InterPro"/>
</dbReference>
<feature type="compositionally biased region" description="Basic and acidic residues" evidence="6">
    <location>
        <begin position="448"/>
        <end position="459"/>
    </location>
</feature>
<dbReference type="InterPro" id="IPR019821">
    <property type="entry name" value="Kinesin_motor_CS"/>
</dbReference>
<evidence type="ECO:0000256" key="2">
    <source>
        <dbReference type="ARBA" id="ARBA00022840"/>
    </source>
</evidence>
<proteinExistence type="inferred from homology"/>
<dbReference type="InterPro" id="IPR036961">
    <property type="entry name" value="Kinesin_motor_dom_sf"/>
</dbReference>
<sequence length="670" mass="76279">MEGGDSIEDAGVIYRSVDELFRLKKEKLEQHELLHGNNHTRRKSADEANINDPEKIGIRIWLSCLEVYNETIRDLMFIFNDLLLLLLLLLKYNNKNDNDNIHKNGKVTVPGLTQTEVYNTEEVRQLLKNVASKNRASGVTNMNAHSSRSHWYANVISIDVWVETRRQILVELSDDDKEDIAIDGGDGNMREEEEDWMVVRHCQSRLVLIDLAGSERVKRSGVTGKAMDEAKSINQSLAALGNVMAALQSKQKHVPFRDSTLTYLLHDCLGGDSKALMFCNISCESLDVKESLNTLQFATRVRSIELGEAKKYSGIGDDDDDDDDANGNDYNQAQQLKREIENKNTEITAIKTLLQKTKKNKDKDKENELTDNIANHENTGILVNNHNLVDTKKSIPVTKENQVLENKPKFQIQELKTKIASLKSLFILALLKTAREDQSKTPTSFQSEMKEKSKSKDTQNQENNNLNIMSQIKSDDINDKKVDFDYQSKKLGQKRKWPSTDETTGEFHDEENNSADHSNKKRRTNEFTCSLMPSTIFDSLHLKLILVFFDIAKKDVNPRTTVSTCKVATVDSIMKAIQSGTYVENVIAKNLCCCDFADTKTIIASPKAEQPEQANGNTNKNKMLPVTGFLLWVQFNHLFKQLFQTNRQNKSKTFTTRLIFTQKRKKKFVE</sequence>
<comment type="similarity">
    <text evidence="3 4">Belongs to the TRAFAC class myosin-kinesin ATPase superfamily. Kinesin family.</text>
</comment>
<evidence type="ECO:0000256" key="1">
    <source>
        <dbReference type="ARBA" id="ARBA00022741"/>
    </source>
</evidence>
<dbReference type="SUPFAM" id="SSF52540">
    <property type="entry name" value="P-loop containing nucleoside triphosphate hydrolases"/>
    <property type="match status" value="1"/>
</dbReference>
<evidence type="ECO:0000256" key="5">
    <source>
        <dbReference type="SAM" id="Coils"/>
    </source>
</evidence>
<dbReference type="GO" id="GO:0007018">
    <property type="term" value="P:microtubule-based movement"/>
    <property type="evidence" value="ECO:0007669"/>
    <property type="project" value="InterPro"/>
</dbReference>
<keyword evidence="2 4" id="KW-0067">ATP-binding</keyword>
<keyword evidence="9" id="KW-1185">Reference proteome</keyword>
<keyword evidence="5" id="KW-0175">Coiled coil</keyword>
<feature type="coiled-coil region" evidence="5">
    <location>
        <begin position="333"/>
        <end position="379"/>
    </location>
</feature>
<dbReference type="PANTHER" id="PTHR47972">
    <property type="entry name" value="KINESIN-LIKE PROTEIN KLP-3"/>
    <property type="match status" value="1"/>
</dbReference>
<dbReference type="GO" id="GO:0008017">
    <property type="term" value="F:microtubule binding"/>
    <property type="evidence" value="ECO:0007669"/>
    <property type="project" value="InterPro"/>
</dbReference>
<dbReference type="SMART" id="SM00129">
    <property type="entry name" value="KISc"/>
    <property type="match status" value="1"/>
</dbReference>
<feature type="region of interest" description="Disordered" evidence="6">
    <location>
        <begin position="493"/>
        <end position="521"/>
    </location>
</feature>